<dbReference type="InterPro" id="IPR003848">
    <property type="entry name" value="DUF218"/>
</dbReference>
<dbReference type="GO" id="GO:0005886">
    <property type="term" value="C:plasma membrane"/>
    <property type="evidence" value="ECO:0007669"/>
    <property type="project" value="TreeGrafter"/>
</dbReference>
<name>A0A7W9AWB4_9HYPH</name>
<feature type="transmembrane region" description="Helical" evidence="1">
    <location>
        <begin position="35"/>
        <end position="57"/>
    </location>
</feature>
<feature type="transmembrane region" description="Helical" evidence="1">
    <location>
        <begin position="63"/>
        <end position="89"/>
    </location>
</feature>
<dbReference type="PANTHER" id="PTHR30336">
    <property type="entry name" value="INNER MEMBRANE PROTEIN, PROBABLE PERMEASE"/>
    <property type="match status" value="1"/>
</dbReference>
<accession>A0A7W9AWB4</accession>
<evidence type="ECO:0000313" key="3">
    <source>
        <dbReference type="EMBL" id="MBB5701792.1"/>
    </source>
</evidence>
<dbReference type="InterPro" id="IPR014729">
    <property type="entry name" value="Rossmann-like_a/b/a_fold"/>
</dbReference>
<evidence type="ECO:0000313" key="4">
    <source>
        <dbReference type="Proteomes" id="UP000555546"/>
    </source>
</evidence>
<evidence type="ECO:0000256" key="1">
    <source>
        <dbReference type="SAM" id="Phobius"/>
    </source>
</evidence>
<dbReference type="Pfam" id="PF02698">
    <property type="entry name" value="DUF218"/>
    <property type="match status" value="1"/>
</dbReference>
<keyword evidence="1" id="KW-1133">Transmembrane helix</keyword>
<dbReference type="GO" id="GO:0043164">
    <property type="term" value="P:Gram-negative-bacterium-type cell wall biogenesis"/>
    <property type="evidence" value="ECO:0007669"/>
    <property type="project" value="TreeGrafter"/>
</dbReference>
<gene>
    <name evidence="3" type="ORF">FHS76_001654</name>
</gene>
<feature type="domain" description="DUF218" evidence="2">
    <location>
        <begin position="107"/>
        <end position="274"/>
    </location>
</feature>
<dbReference type="PANTHER" id="PTHR30336:SF4">
    <property type="entry name" value="ENVELOPE BIOGENESIS FACTOR ELYC"/>
    <property type="match status" value="1"/>
</dbReference>
<sequence length="291" mass="33010">MPRYSIPPNTDSWSWEREGKSCCWRSRLFYSLSKIFWLFFQPVSILFLLVFVAFMAVWRGFYRVGMCILVFAATFLFLASFTTVGALMLAPLEDRFARPDTLPAHVDGIVVLGGYMNGDINAGRKGFELNSAADRIFEAIRLARLYPDARVVISGGKGGFFEETVPEADSTHQMLGDLGFSGERYIYENKSRNTVENALFSKALAQPKPGETWLLVTSAYHVPRAVGCFRKADFDVVAWPVDYKTRAREYFRIYLESPNDALSRFSVAMREWVGLAAYRYAGKTDMLLPQP</sequence>
<dbReference type="InterPro" id="IPR051599">
    <property type="entry name" value="Cell_Envelope_Assoc"/>
</dbReference>
<dbReference type="CDD" id="cd06259">
    <property type="entry name" value="YdcF-like"/>
    <property type="match status" value="1"/>
</dbReference>
<proteinExistence type="predicted"/>
<keyword evidence="4" id="KW-1185">Reference proteome</keyword>
<keyword evidence="1" id="KW-0812">Transmembrane</keyword>
<evidence type="ECO:0000259" key="2">
    <source>
        <dbReference type="Pfam" id="PF02698"/>
    </source>
</evidence>
<keyword evidence="1" id="KW-0472">Membrane</keyword>
<organism evidence="3 4">
    <name type="scientific">Brucella daejeonensis</name>
    <dbReference type="NCBI Taxonomy" id="659015"/>
    <lineage>
        <taxon>Bacteria</taxon>
        <taxon>Pseudomonadati</taxon>
        <taxon>Pseudomonadota</taxon>
        <taxon>Alphaproteobacteria</taxon>
        <taxon>Hyphomicrobiales</taxon>
        <taxon>Brucellaceae</taxon>
        <taxon>Brucella/Ochrobactrum group</taxon>
        <taxon>Brucella</taxon>
    </lineage>
</organism>
<dbReference type="EMBL" id="JACIJG010000005">
    <property type="protein sequence ID" value="MBB5701792.1"/>
    <property type="molecule type" value="Genomic_DNA"/>
</dbReference>
<dbReference type="GO" id="GO:0000270">
    <property type="term" value="P:peptidoglycan metabolic process"/>
    <property type="evidence" value="ECO:0007669"/>
    <property type="project" value="TreeGrafter"/>
</dbReference>
<reference evidence="3 4" key="1">
    <citation type="submission" date="2020-08" db="EMBL/GenBank/DDBJ databases">
        <title>Genomic Encyclopedia of Type Strains, Phase IV (KMG-IV): sequencing the most valuable type-strain genomes for metagenomic binning, comparative biology and taxonomic classification.</title>
        <authorList>
            <person name="Goeker M."/>
        </authorList>
    </citation>
    <scope>NUCLEOTIDE SEQUENCE [LARGE SCALE GENOMIC DNA]</scope>
    <source>
        <strain evidence="3 4">DSM 26944</strain>
    </source>
</reference>
<dbReference type="Proteomes" id="UP000555546">
    <property type="component" value="Unassembled WGS sequence"/>
</dbReference>
<comment type="caution">
    <text evidence="3">The sequence shown here is derived from an EMBL/GenBank/DDBJ whole genome shotgun (WGS) entry which is preliminary data.</text>
</comment>
<protein>
    <submittedName>
        <fullName evidence="3">Uncharacterized SAM-binding protein YcdF (DUF218 family)</fullName>
    </submittedName>
</protein>
<dbReference type="Gene3D" id="3.40.50.620">
    <property type="entry name" value="HUPs"/>
    <property type="match status" value="1"/>
</dbReference>
<dbReference type="AlphaFoldDB" id="A0A7W9AWB4"/>